<evidence type="ECO:0000256" key="6">
    <source>
        <dbReference type="RuleBase" id="RU003476"/>
    </source>
</evidence>
<sequence length="146" mass="16673">MTAEAKEKSCGAIVCKIQDGDIYTLVIRQNDGHWGFPKGHVEDQETEQETARREVREETGVKIRFIDGFREETHYSPRPGVQKDVVYFMANPDGGKLCAQEEEISELHWVRLVDAAALLTYDNDANLLRKAVRFLKETESEQTEAE</sequence>
<keyword evidence="9" id="KW-1185">Reference proteome</keyword>
<dbReference type="PANTHER" id="PTHR21340">
    <property type="entry name" value="DIADENOSINE 5,5-P1,P4-TETRAPHOSPHATE PYROPHOSPHOHYDROLASE MUTT"/>
    <property type="match status" value="1"/>
</dbReference>
<dbReference type="GO" id="GO:0006754">
    <property type="term" value="P:ATP biosynthetic process"/>
    <property type="evidence" value="ECO:0007669"/>
    <property type="project" value="TreeGrafter"/>
</dbReference>
<gene>
    <name evidence="8" type="ORF">FYJ51_00340</name>
</gene>
<evidence type="ECO:0000256" key="3">
    <source>
        <dbReference type="ARBA" id="ARBA00022741"/>
    </source>
</evidence>
<dbReference type="PRINTS" id="PR00502">
    <property type="entry name" value="NUDIXFAMILY"/>
</dbReference>
<evidence type="ECO:0000256" key="4">
    <source>
        <dbReference type="ARBA" id="ARBA00022801"/>
    </source>
</evidence>
<dbReference type="PANTHER" id="PTHR21340:SF0">
    <property type="entry name" value="BIS(5'-NUCLEOSYL)-TETRAPHOSPHATASE [ASYMMETRICAL]"/>
    <property type="match status" value="1"/>
</dbReference>
<protein>
    <recommendedName>
        <fullName evidence="2">Bis(5'-nucleosyl)-tetraphosphatase [asymmetrical]</fullName>
    </recommendedName>
    <alternativeName>
        <fullName evidence="5">Diadenosine 5',5'''-P1,P4-tetraphosphate asymmetrical hydrolase</fullName>
    </alternativeName>
</protein>
<dbReference type="InterPro" id="IPR051325">
    <property type="entry name" value="Nudix_hydrolase_domain"/>
</dbReference>
<dbReference type="RefSeq" id="WP_105303628.1">
    <property type="nucleotide sequence ID" value="NZ_JAQXPC010000027.1"/>
</dbReference>
<dbReference type="InterPro" id="IPR003565">
    <property type="entry name" value="Tetra_PHTase"/>
</dbReference>
<dbReference type="Gene3D" id="3.90.79.10">
    <property type="entry name" value="Nucleoside Triphosphate Pyrophosphohydrolase"/>
    <property type="match status" value="1"/>
</dbReference>
<dbReference type="InterPro" id="IPR020476">
    <property type="entry name" value="Nudix_hydrolase"/>
</dbReference>
<evidence type="ECO:0000256" key="2">
    <source>
        <dbReference type="ARBA" id="ARBA00018911"/>
    </source>
</evidence>
<dbReference type="GO" id="GO:0006167">
    <property type="term" value="P:AMP biosynthetic process"/>
    <property type="evidence" value="ECO:0007669"/>
    <property type="project" value="TreeGrafter"/>
</dbReference>
<dbReference type="GO" id="GO:0000166">
    <property type="term" value="F:nucleotide binding"/>
    <property type="evidence" value="ECO:0007669"/>
    <property type="project" value="UniProtKB-KW"/>
</dbReference>
<name>A0A7X2NPS3_9FIRM</name>
<dbReference type="GO" id="GO:0004081">
    <property type="term" value="F:bis(5'-nucleosyl)-tetraphosphatase (asymmetrical) activity"/>
    <property type="evidence" value="ECO:0007669"/>
    <property type="project" value="TreeGrafter"/>
</dbReference>
<dbReference type="SUPFAM" id="SSF55811">
    <property type="entry name" value="Nudix"/>
    <property type="match status" value="1"/>
</dbReference>
<evidence type="ECO:0000259" key="7">
    <source>
        <dbReference type="PROSITE" id="PS51462"/>
    </source>
</evidence>
<accession>A0A7X2NPS3</accession>
<keyword evidence="3" id="KW-0547">Nucleotide-binding</keyword>
<dbReference type="Pfam" id="PF00293">
    <property type="entry name" value="NUDIX"/>
    <property type="match status" value="1"/>
</dbReference>
<comment type="caution">
    <text evidence="8">The sequence shown here is derived from an EMBL/GenBank/DDBJ whole genome shotgun (WGS) entry which is preliminary data.</text>
</comment>
<keyword evidence="4 6" id="KW-0378">Hydrolase</keyword>
<dbReference type="AlphaFoldDB" id="A0A7X2NPS3"/>
<feature type="domain" description="Nudix hydrolase" evidence="7">
    <location>
        <begin position="5"/>
        <end position="136"/>
    </location>
</feature>
<evidence type="ECO:0000313" key="9">
    <source>
        <dbReference type="Proteomes" id="UP000461880"/>
    </source>
</evidence>
<evidence type="ECO:0000256" key="1">
    <source>
        <dbReference type="ARBA" id="ARBA00005582"/>
    </source>
</evidence>
<dbReference type="Proteomes" id="UP000461880">
    <property type="component" value="Unassembled WGS sequence"/>
</dbReference>
<dbReference type="CDD" id="cd03428">
    <property type="entry name" value="NUDIX_Ap4A_Nudt2"/>
    <property type="match status" value="1"/>
</dbReference>
<dbReference type="PROSITE" id="PS00893">
    <property type="entry name" value="NUDIX_BOX"/>
    <property type="match status" value="1"/>
</dbReference>
<organism evidence="8 9">
    <name type="scientific">Stecheria intestinalis</name>
    <dbReference type="NCBI Taxonomy" id="2606630"/>
    <lineage>
        <taxon>Bacteria</taxon>
        <taxon>Bacillati</taxon>
        <taxon>Bacillota</taxon>
        <taxon>Erysipelotrichia</taxon>
        <taxon>Erysipelotrichales</taxon>
        <taxon>Erysipelotrichaceae</taxon>
        <taxon>Stecheria</taxon>
    </lineage>
</organism>
<comment type="similarity">
    <text evidence="1 6">Belongs to the Nudix hydrolase family.</text>
</comment>
<dbReference type="InterPro" id="IPR020084">
    <property type="entry name" value="NUDIX_hydrolase_CS"/>
</dbReference>
<proteinExistence type="inferred from homology"/>
<reference evidence="8 9" key="1">
    <citation type="submission" date="2019-08" db="EMBL/GenBank/DDBJ databases">
        <title>In-depth cultivation of the pig gut microbiome towards novel bacterial diversity and tailored functional studies.</title>
        <authorList>
            <person name="Wylensek D."/>
            <person name="Hitch T.C.A."/>
            <person name="Clavel T."/>
        </authorList>
    </citation>
    <scope>NUCLEOTIDE SEQUENCE [LARGE SCALE GENOMIC DNA]</scope>
    <source>
        <strain evidence="8 9">Oil+RF-744-GAM-WT-6</strain>
    </source>
</reference>
<dbReference type="PROSITE" id="PS51462">
    <property type="entry name" value="NUDIX"/>
    <property type="match status" value="1"/>
</dbReference>
<dbReference type="InterPro" id="IPR000086">
    <property type="entry name" value="NUDIX_hydrolase_dom"/>
</dbReference>
<dbReference type="InterPro" id="IPR015797">
    <property type="entry name" value="NUDIX_hydrolase-like_dom_sf"/>
</dbReference>
<evidence type="ECO:0000256" key="5">
    <source>
        <dbReference type="ARBA" id="ARBA00032644"/>
    </source>
</evidence>
<evidence type="ECO:0000313" key="8">
    <source>
        <dbReference type="EMBL" id="MSS57359.1"/>
    </source>
</evidence>
<dbReference type="EMBL" id="VUMN01000001">
    <property type="protein sequence ID" value="MSS57359.1"/>
    <property type="molecule type" value="Genomic_DNA"/>
</dbReference>